<dbReference type="Pfam" id="PF13181">
    <property type="entry name" value="TPR_8"/>
    <property type="match status" value="1"/>
</dbReference>
<keyword evidence="4" id="KW-1185">Reference proteome</keyword>
<gene>
    <name evidence="3" type="ORF">JYU34_009722</name>
</gene>
<feature type="region of interest" description="Disordered" evidence="1">
    <location>
        <begin position="466"/>
        <end position="494"/>
    </location>
</feature>
<dbReference type="InterPro" id="IPR011990">
    <property type="entry name" value="TPR-like_helical_dom_sf"/>
</dbReference>
<feature type="signal peptide" evidence="2">
    <location>
        <begin position="1"/>
        <end position="22"/>
    </location>
</feature>
<comment type="caution">
    <text evidence="3">The sequence shown here is derived from an EMBL/GenBank/DDBJ whole genome shotgun (WGS) entry which is preliminary data.</text>
</comment>
<evidence type="ECO:0000256" key="2">
    <source>
        <dbReference type="SAM" id="SignalP"/>
    </source>
</evidence>
<evidence type="ECO:0008006" key="5">
    <source>
        <dbReference type="Google" id="ProtNLM"/>
    </source>
</evidence>
<reference evidence="3 4" key="1">
    <citation type="submission" date="2021-06" db="EMBL/GenBank/DDBJ databases">
        <title>A haploid diamondback moth (Plutella xylostella L.) genome assembly resolves 31 chromosomes and identifies a diamide resistance mutation.</title>
        <authorList>
            <person name="Ward C.M."/>
            <person name="Perry K.D."/>
            <person name="Baker G."/>
            <person name="Powis K."/>
            <person name="Heckel D.G."/>
            <person name="Baxter S.W."/>
        </authorList>
    </citation>
    <scope>NUCLEOTIDE SEQUENCE [LARGE SCALE GENOMIC DNA]</scope>
    <source>
        <strain evidence="3 4">LV</strain>
        <tissue evidence="3">Single pupa</tissue>
    </source>
</reference>
<organism evidence="3 4">
    <name type="scientific">Plutella xylostella</name>
    <name type="common">Diamondback moth</name>
    <name type="synonym">Plutella maculipennis</name>
    <dbReference type="NCBI Taxonomy" id="51655"/>
    <lineage>
        <taxon>Eukaryota</taxon>
        <taxon>Metazoa</taxon>
        <taxon>Ecdysozoa</taxon>
        <taxon>Arthropoda</taxon>
        <taxon>Hexapoda</taxon>
        <taxon>Insecta</taxon>
        <taxon>Pterygota</taxon>
        <taxon>Neoptera</taxon>
        <taxon>Endopterygota</taxon>
        <taxon>Lepidoptera</taxon>
        <taxon>Glossata</taxon>
        <taxon>Ditrysia</taxon>
        <taxon>Yponomeutoidea</taxon>
        <taxon>Plutellidae</taxon>
        <taxon>Plutella</taxon>
    </lineage>
</organism>
<dbReference type="InterPro" id="IPR052630">
    <property type="entry name" value="TTC17"/>
</dbReference>
<dbReference type="Proteomes" id="UP000823941">
    <property type="component" value="Chromosome 13"/>
</dbReference>
<name>A0ABQ7QK74_PLUXY</name>
<evidence type="ECO:0000313" key="4">
    <source>
        <dbReference type="Proteomes" id="UP000823941"/>
    </source>
</evidence>
<protein>
    <recommendedName>
        <fullName evidence="5">Tetratricopeptide repeat protein 17</fullName>
    </recommendedName>
</protein>
<dbReference type="PANTHER" id="PTHR16091">
    <property type="entry name" value="TTC17 PROTEIN"/>
    <property type="match status" value="1"/>
</dbReference>
<feature type="compositionally biased region" description="Basic and acidic residues" evidence="1">
    <location>
        <begin position="473"/>
        <end position="489"/>
    </location>
</feature>
<proteinExistence type="predicted"/>
<dbReference type="SUPFAM" id="SSF48452">
    <property type="entry name" value="TPR-like"/>
    <property type="match status" value="1"/>
</dbReference>
<evidence type="ECO:0000256" key="1">
    <source>
        <dbReference type="SAM" id="MobiDB-lite"/>
    </source>
</evidence>
<accession>A0ABQ7QK74</accession>
<sequence>MATMKCIRIVWLFSLFTIRIRASTHWMVTENGLIQPKLDSPFEMANPYDLLAFLNQDTRWENIINLYHDLFKRKDYIRQLWADLERDSDVQAQLAHDKNCMKSGPLNQMDWYVSVLEDGKSRNIPDEEFKLSTPHYGQDTDVPDCKKISSLTFSMFAFEHLEAMIQRDNLTVPAELSLPEQISPIMNIDQFGHWAANMLRLNSSSWLHYNIASLYWRVRGNAPKAVECSRRAVHYAPRVYKDIALLSMGTIFHRSKKPEDALIVLSAAVDHAPHVAVNHFMLGSAYAVAGDFNNSMRHFDLCLKRDAKFDLAKKYKHGVLCHSTLLVKMKIIQELLDKLRIELLEYSQREAIWLKSQAAFLRTMKHHDDFDFRNVEKNCEKMSELTGLNIKELKKEGDKNSLISYFLDGPMYNSKWMGERGVQAVESAYSFQRLVKHIEKHADMVSDLVTPDEIVINDGSIKKEIGPTPEFSDVSHGKNEKQKTSEKSKAASSADNDMFEFEGGVVLYPNNMKVHRNKEAFDTEPDWPTHTFCRSIEQPKNLELIYPVFLPFENKGLRIKSLLTEMIGVPVSREHELPWHPPVCQESATFGKKSQKAQVAVEVASTEYLRLKLFEYVGDGDIEIAKSKQNEEIGQRIYSAMQLAVAPKWLLYTVSSLYWRVRGNNINAVNCLLPAAKSAPTRHKDIALTSLASVYLEMGYFEEAMMAAEEAYKLSMYEPSINFMIAQLNMVKKHRNTQLFHMKQVVRVQPRFMGGRARTLLQQWACRLFQKDLELGEGDICTQVEPGVSMVCERDGSNCHMTNIQCFSNKEKPETSTLVRMLELKGNGIQLSGAPIDEGLVESFMELMPAKKLEREAHQANYDRMRRSIEQAISPCRDRPCSSFTAEELDLREEDCPYQHLQLGYWLHIISYRQLLIDANIRLPIEITALPPSSKKIPECRLYSEPSQDFFLERLSRLDPAGWEPVLGLMHQLADTFNYFDYVTLGAKIAKYVDT</sequence>
<evidence type="ECO:0000313" key="3">
    <source>
        <dbReference type="EMBL" id="KAG7305627.1"/>
    </source>
</evidence>
<dbReference type="EMBL" id="JAHIBW010000013">
    <property type="protein sequence ID" value="KAG7305627.1"/>
    <property type="molecule type" value="Genomic_DNA"/>
</dbReference>
<dbReference type="Gene3D" id="1.25.40.10">
    <property type="entry name" value="Tetratricopeptide repeat domain"/>
    <property type="match status" value="1"/>
</dbReference>
<dbReference type="InterPro" id="IPR019734">
    <property type="entry name" value="TPR_rpt"/>
</dbReference>
<dbReference type="PANTHER" id="PTHR16091:SF1">
    <property type="entry name" value="TETRATRICOPEPTIDE REPEAT PROTEIN 17"/>
    <property type="match status" value="1"/>
</dbReference>
<keyword evidence="2" id="KW-0732">Signal</keyword>
<feature type="chain" id="PRO_5046810102" description="Tetratricopeptide repeat protein 17" evidence="2">
    <location>
        <begin position="23"/>
        <end position="995"/>
    </location>
</feature>
<feature type="non-terminal residue" evidence="3">
    <location>
        <position position="995"/>
    </location>
</feature>